<comment type="subcellular location">
    <subcellularLocation>
        <location evidence="1 9">Cytoplasm</location>
    </subcellularLocation>
</comment>
<comment type="similarity">
    <text evidence="2 9">Belongs to the RecF family.</text>
</comment>
<evidence type="ECO:0000256" key="2">
    <source>
        <dbReference type="ARBA" id="ARBA00008016"/>
    </source>
</evidence>
<dbReference type="InterPro" id="IPR018078">
    <property type="entry name" value="DNA-binding_RecF_CS"/>
</dbReference>
<keyword evidence="8 9" id="KW-0238">DNA-binding</keyword>
<evidence type="ECO:0000313" key="11">
    <source>
        <dbReference type="EMBL" id="MFD2096180.1"/>
    </source>
</evidence>
<evidence type="ECO:0000256" key="7">
    <source>
        <dbReference type="ARBA" id="ARBA00022840"/>
    </source>
</evidence>
<sequence>MSITRLQISNLRNLKKVGLQLGPTFNFFFGENGAGKTSLLEALYIIHAGRSFRTSDLNKVISSSESALTVFLERQSEEEGVTKIGLMRERSGGFSAKVDGENVSTLSQLSALLPTQILSPESFSLLSGGSKERRKYIDWGVFHVEHSFHNLWRRCQRLLVQRNSLLKRRVSHRELQPWDKEFSSVAHELNLLRQRYIDKLLPYFSTLAQAFFPEYEVKFSFHPGWNQSETLADVLSRDIERDQKYGHTQSGPHRANFHIRVNGQAAESICSRGQLKLLVCCLKLAQAKHLFEWRGLKPVFLLDDIESELDGTNRQRVLEQLRTLGSQVLISLINVEAISEQLEESDRVFHVEQGYITPWQIKGDNTTNNND</sequence>
<dbReference type="Gene3D" id="1.20.1050.90">
    <property type="entry name" value="RecF/RecN/SMC, N-terminal domain"/>
    <property type="match status" value="1"/>
</dbReference>
<evidence type="ECO:0000256" key="4">
    <source>
        <dbReference type="ARBA" id="ARBA00022490"/>
    </source>
</evidence>
<dbReference type="EMBL" id="JBHUHT010000011">
    <property type="protein sequence ID" value="MFD2096180.1"/>
    <property type="molecule type" value="Genomic_DNA"/>
</dbReference>
<dbReference type="PANTHER" id="PTHR32182">
    <property type="entry name" value="DNA REPLICATION AND REPAIR PROTEIN RECF"/>
    <property type="match status" value="1"/>
</dbReference>
<evidence type="ECO:0000256" key="5">
    <source>
        <dbReference type="ARBA" id="ARBA00022705"/>
    </source>
</evidence>
<organism evidence="11 12">
    <name type="scientific">Corallincola platygyrae</name>
    <dbReference type="NCBI Taxonomy" id="1193278"/>
    <lineage>
        <taxon>Bacteria</taxon>
        <taxon>Pseudomonadati</taxon>
        <taxon>Pseudomonadota</taxon>
        <taxon>Gammaproteobacteria</taxon>
        <taxon>Alteromonadales</taxon>
        <taxon>Psychromonadaceae</taxon>
        <taxon>Corallincola</taxon>
    </lineage>
</organism>
<evidence type="ECO:0000256" key="6">
    <source>
        <dbReference type="ARBA" id="ARBA00022741"/>
    </source>
</evidence>
<keyword evidence="5 9" id="KW-0235">DNA replication</keyword>
<feature type="domain" description="RecF/RecN/SMC N-terminal" evidence="10">
    <location>
        <begin position="3"/>
        <end position="356"/>
    </location>
</feature>
<keyword evidence="4 9" id="KW-0963">Cytoplasm</keyword>
<gene>
    <name evidence="9 11" type="primary">recF</name>
    <name evidence="11" type="ORF">ACFSJ3_09310</name>
</gene>
<feature type="binding site" evidence="9">
    <location>
        <begin position="30"/>
        <end position="37"/>
    </location>
    <ligand>
        <name>ATP</name>
        <dbReference type="ChEBI" id="CHEBI:30616"/>
    </ligand>
</feature>
<comment type="function">
    <text evidence="9">The RecF protein is involved in DNA metabolism; it is required for DNA replication and normal SOS inducibility. RecF binds preferentially to single-stranded, linear DNA. It also seems to bind ATP.</text>
</comment>
<dbReference type="Gene3D" id="3.40.50.300">
    <property type="entry name" value="P-loop containing nucleotide triphosphate hydrolases"/>
    <property type="match status" value="1"/>
</dbReference>
<reference evidence="12" key="1">
    <citation type="journal article" date="2019" name="Int. J. Syst. Evol. Microbiol.">
        <title>The Global Catalogue of Microorganisms (GCM) 10K type strain sequencing project: providing services to taxonomists for standard genome sequencing and annotation.</title>
        <authorList>
            <consortium name="The Broad Institute Genomics Platform"/>
            <consortium name="The Broad Institute Genome Sequencing Center for Infectious Disease"/>
            <person name="Wu L."/>
            <person name="Ma J."/>
        </authorList>
    </citation>
    <scope>NUCLEOTIDE SEQUENCE [LARGE SCALE GENOMIC DNA]</scope>
    <source>
        <strain evidence="12">CGMCC 1.10992</strain>
    </source>
</reference>
<dbReference type="SUPFAM" id="SSF52540">
    <property type="entry name" value="P-loop containing nucleoside triphosphate hydrolases"/>
    <property type="match status" value="1"/>
</dbReference>
<dbReference type="InterPro" id="IPR042174">
    <property type="entry name" value="RecF_2"/>
</dbReference>
<evidence type="ECO:0000256" key="8">
    <source>
        <dbReference type="ARBA" id="ARBA00023125"/>
    </source>
</evidence>
<keyword evidence="7 9" id="KW-0067">ATP-binding</keyword>
<keyword evidence="6 9" id="KW-0547">Nucleotide-binding</keyword>
<comment type="caution">
    <text evidence="11">The sequence shown here is derived from an EMBL/GenBank/DDBJ whole genome shotgun (WGS) entry which is preliminary data.</text>
</comment>
<keyword evidence="12" id="KW-1185">Reference proteome</keyword>
<dbReference type="PANTHER" id="PTHR32182:SF0">
    <property type="entry name" value="DNA REPLICATION AND REPAIR PROTEIN RECF"/>
    <property type="match status" value="1"/>
</dbReference>
<keyword evidence="9" id="KW-0227">DNA damage</keyword>
<dbReference type="Proteomes" id="UP001597380">
    <property type="component" value="Unassembled WGS sequence"/>
</dbReference>
<keyword evidence="9" id="KW-0234">DNA repair</keyword>
<dbReference type="HAMAP" id="MF_00365">
    <property type="entry name" value="RecF"/>
    <property type="match status" value="1"/>
</dbReference>
<evidence type="ECO:0000259" key="10">
    <source>
        <dbReference type="Pfam" id="PF02463"/>
    </source>
</evidence>
<evidence type="ECO:0000256" key="9">
    <source>
        <dbReference type="HAMAP-Rule" id="MF_00365"/>
    </source>
</evidence>
<evidence type="ECO:0000256" key="3">
    <source>
        <dbReference type="ARBA" id="ARBA00020170"/>
    </source>
</evidence>
<evidence type="ECO:0000313" key="12">
    <source>
        <dbReference type="Proteomes" id="UP001597380"/>
    </source>
</evidence>
<protein>
    <recommendedName>
        <fullName evidence="3 9">DNA replication and repair protein RecF</fullName>
    </recommendedName>
</protein>
<dbReference type="PROSITE" id="PS00617">
    <property type="entry name" value="RECF_1"/>
    <property type="match status" value="1"/>
</dbReference>
<dbReference type="InterPro" id="IPR003395">
    <property type="entry name" value="RecF/RecN/SMC_N"/>
</dbReference>
<keyword evidence="9" id="KW-0742">SOS response</keyword>
<evidence type="ECO:0000256" key="1">
    <source>
        <dbReference type="ARBA" id="ARBA00004496"/>
    </source>
</evidence>
<dbReference type="Pfam" id="PF02463">
    <property type="entry name" value="SMC_N"/>
    <property type="match status" value="1"/>
</dbReference>
<dbReference type="NCBIfam" id="TIGR00611">
    <property type="entry name" value="recf"/>
    <property type="match status" value="1"/>
</dbReference>
<dbReference type="RefSeq" id="WP_345341264.1">
    <property type="nucleotide sequence ID" value="NZ_BAABLI010000017.1"/>
</dbReference>
<dbReference type="InterPro" id="IPR027417">
    <property type="entry name" value="P-loop_NTPase"/>
</dbReference>
<name>A0ABW4XKU1_9GAMM</name>
<proteinExistence type="inferred from homology"/>
<dbReference type="InterPro" id="IPR001238">
    <property type="entry name" value="DNA-binding_RecF"/>
</dbReference>
<accession>A0ABW4XKU1</accession>